<sequence length="111" mass="12774">MVTTSRIRKTRGFFLSDVPTTFYRNTWSSFTVEHYLSLLLTLTALNSELSHVAPHHKHPIYLLRITSNSNDSLLYPITPARSLSPITPRSITLLTAEPCEYVDYERPTQTY</sequence>
<accession>A0A369J603</accession>
<evidence type="ECO:0000313" key="1">
    <source>
        <dbReference type="EMBL" id="RDB15123.1"/>
    </source>
</evidence>
<gene>
    <name evidence="1" type="ORF">Hypma_005196</name>
</gene>
<keyword evidence="2" id="KW-1185">Reference proteome</keyword>
<dbReference type="Proteomes" id="UP000076154">
    <property type="component" value="Unassembled WGS sequence"/>
</dbReference>
<protein>
    <submittedName>
        <fullName evidence="1">Uncharacterized protein</fullName>
    </submittedName>
</protein>
<organism evidence="1 2">
    <name type="scientific">Hypsizygus marmoreus</name>
    <name type="common">White beech mushroom</name>
    <name type="synonym">Agaricus marmoreus</name>
    <dbReference type="NCBI Taxonomy" id="39966"/>
    <lineage>
        <taxon>Eukaryota</taxon>
        <taxon>Fungi</taxon>
        <taxon>Dikarya</taxon>
        <taxon>Basidiomycota</taxon>
        <taxon>Agaricomycotina</taxon>
        <taxon>Agaricomycetes</taxon>
        <taxon>Agaricomycetidae</taxon>
        <taxon>Agaricales</taxon>
        <taxon>Tricholomatineae</taxon>
        <taxon>Lyophyllaceae</taxon>
        <taxon>Hypsizygus</taxon>
    </lineage>
</organism>
<proteinExistence type="predicted"/>
<reference evidence="1" key="1">
    <citation type="submission" date="2018-04" db="EMBL/GenBank/DDBJ databases">
        <title>Whole genome sequencing of Hypsizygus marmoreus.</title>
        <authorList>
            <person name="Choi I.-G."/>
            <person name="Min B."/>
            <person name="Kim J.-G."/>
            <person name="Kim S."/>
            <person name="Oh Y.-L."/>
            <person name="Kong W.-S."/>
            <person name="Park H."/>
            <person name="Jeong J."/>
            <person name="Song E.-S."/>
        </authorList>
    </citation>
    <scope>NUCLEOTIDE SEQUENCE [LARGE SCALE GENOMIC DNA]</scope>
    <source>
        <strain evidence="1">51987-8</strain>
    </source>
</reference>
<dbReference type="EMBL" id="LUEZ02000210">
    <property type="protein sequence ID" value="RDB15123.1"/>
    <property type="molecule type" value="Genomic_DNA"/>
</dbReference>
<name>A0A369J603_HYPMA</name>
<evidence type="ECO:0000313" key="2">
    <source>
        <dbReference type="Proteomes" id="UP000076154"/>
    </source>
</evidence>
<dbReference type="InParanoid" id="A0A369J603"/>
<comment type="caution">
    <text evidence="1">The sequence shown here is derived from an EMBL/GenBank/DDBJ whole genome shotgun (WGS) entry which is preliminary data.</text>
</comment>
<dbReference type="AlphaFoldDB" id="A0A369J603"/>